<evidence type="ECO:0000313" key="5">
    <source>
        <dbReference type="Proteomes" id="UP001642483"/>
    </source>
</evidence>
<organism evidence="4 5">
    <name type="scientific">Clavelina lepadiformis</name>
    <name type="common">Light-bulb sea squirt</name>
    <name type="synonym">Ascidia lepadiformis</name>
    <dbReference type="NCBI Taxonomy" id="159417"/>
    <lineage>
        <taxon>Eukaryota</taxon>
        <taxon>Metazoa</taxon>
        <taxon>Chordata</taxon>
        <taxon>Tunicata</taxon>
        <taxon>Ascidiacea</taxon>
        <taxon>Aplousobranchia</taxon>
        <taxon>Clavelinidae</taxon>
        <taxon>Clavelina</taxon>
    </lineage>
</organism>
<dbReference type="Proteomes" id="UP001642483">
    <property type="component" value="Unassembled WGS sequence"/>
</dbReference>
<sequence length="972" mass="112001">MSDNISCEKIVVEVQSGENEVNPIAAGVGGTLAAILGVVLGIFVTKRFLLDIIKKRFNIHTPKQQTSEDSALDPIRENHTRWDIEHSSSYGDGIEKRSEKKSLKQKGNEPDEETKETKHKDLQTLKHSGLANVLVFNTLELMVNELCLQKSNEFNDITKQSWKNRHTCIWMIFRLILLQQIKSKQISKKDMPVILSRAEKNLSESLKAFKVRETVDEKEDLLHGIDQQSTYSEGNENFNQIDANTFFKSHSTERVEMLVQCYRETCKNFEDDVCECVGVGKLTTIHEILVKTMHQIERKTYALQKIRTQTVTDTFHRNLIICQAFHGGKQALHELTRARYKYSGMMLRRLLESDYITEDEGETLRDDIKTKLKENYDVVLEEMQLDMKKMQLQLNQQRNQTLARLNMTEKRSLQKLLDADMQVQQFVQNYFALLVETEQNQIAALKDLNSNEAAEMAQLQKKAKSTLKIEFAETMEKICNDLVDNDTLSSRESNILLNQLDNKIKNSDEEIAFINGIQYQIIERESKSCRSFQYLKADNNDLDSISRSHILEGEVNDLKQFLFAQVYLTEKSCQEILNEYEVFKLSLSNSIDMTRIHMYNDLDADLLKKQIELIAEYRGDDKLQTSGDAEFLWEKLSDIGSEHDAKFSDLYDFASCRIDTEIAQTRRNIASDIAAGILVASLSKETKNFNKEKQCLKAIKMDFLQKLGKNPSNKYGAALNELANEHRMAIEAIEMQLRKEHNIQCQVLEDRMNAKQQLQLQQMQEVQEEMRAKFSKRSDMSMGNVLDRLLEQSRNERKYNETQNAGDIATSTQIYIQRLLFQEKLQAELQDLDKNLLCKIASLMQMKKGDMLECVKNGLELDCSETEKKQIVADFSRRWGKLRGTTAKPVKQRRKLTQLDEEDESHISRPHTTPSKLPATIGRRRLTPLDEDNPHDIARPYSASSKLPTVSGRSGKKKFLAPLDRGDIRTFS</sequence>
<gene>
    <name evidence="4" type="ORF">CVLEPA_LOCUS1079</name>
</gene>
<feature type="coiled-coil region" evidence="1">
    <location>
        <begin position="435"/>
        <end position="462"/>
    </location>
</feature>
<evidence type="ECO:0008006" key="6">
    <source>
        <dbReference type="Google" id="ProtNLM"/>
    </source>
</evidence>
<evidence type="ECO:0000313" key="4">
    <source>
        <dbReference type="EMBL" id="CAK8672083.1"/>
    </source>
</evidence>
<protein>
    <recommendedName>
        <fullName evidence="6">Ellis-van Creveld syndrome protein</fullName>
    </recommendedName>
</protein>
<keyword evidence="3" id="KW-0472">Membrane</keyword>
<keyword evidence="5" id="KW-1185">Reference proteome</keyword>
<feature type="region of interest" description="Disordered" evidence="2">
    <location>
        <begin position="86"/>
        <end position="121"/>
    </location>
</feature>
<name>A0ABP0EX85_CLALP</name>
<comment type="caution">
    <text evidence="4">The sequence shown here is derived from an EMBL/GenBank/DDBJ whole genome shotgun (WGS) entry which is preliminary data.</text>
</comment>
<feature type="compositionally biased region" description="Basic and acidic residues" evidence="2">
    <location>
        <begin position="93"/>
        <end position="121"/>
    </location>
</feature>
<feature type="transmembrane region" description="Helical" evidence="3">
    <location>
        <begin position="24"/>
        <end position="45"/>
    </location>
</feature>
<feature type="coiled-coil region" evidence="1">
    <location>
        <begin position="738"/>
        <end position="773"/>
    </location>
</feature>
<keyword evidence="3" id="KW-1133">Transmembrane helix</keyword>
<reference evidence="4 5" key="1">
    <citation type="submission" date="2024-02" db="EMBL/GenBank/DDBJ databases">
        <authorList>
            <person name="Daric V."/>
            <person name="Darras S."/>
        </authorList>
    </citation>
    <scope>NUCLEOTIDE SEQUENCE [LARGE SCALE GENOMIC DNA]</scope>
</reference>
<evidence type="ECO:0000256" key="3">
    <source>
        <dbReference type="SAM" id="Phobius"/>
    </source>
</evidence>
<evidence type="ECO:0000256" key="2">
    <source>
        <dbReference type="SAM" id="MobiDB-lite"/>
    </source>
</evidence>
<accession>A0ABP0EX85</accession>
<dbReference type="EMBL" id="CAWYQH010000001">
    <property type="protein sequence ID" value="CAK8672083.1"/>
    <property type="molecule type" value="Genomic_DNA"/>
</dbReference>
<proteinExistence type="predicted"/>
<feature type="coiled-coil region" evidence="1">
    <location>
        <begin position="373"/>
        <end position="400"/>
    </location>
</feature>
<feature type="compositionally biased region" description="Polar residues" evidence="2">
    <location>
        <begin position="942"/>
        <end position="952"/>
    </location>
</feature>
<keyword evidence="3" id="KW-0812">Transmembrane</keyword>
<evidence type="ECO:0000256" key="1">
    <source>
        <dbReference type="SAM" id="Coils"/>
    </source>
</evidence>
<keyword evidence="1" id="KW-0175">Coiled coil</keyword>
<feature type="region of interest" description="Disordered" evidence="2">
    <location>
        <begin position="890"/>
        <end position="972"/>
    </location>
</feature>